<name>A0A9N9KLG5_9GLOM</name>
<organism evidence="1 2">
    <name type="scientific">Cetraspora pellucida</name>
    <dbReference type="NCBI Taxonomy" id="1433469"/>
    <lineage>
        <taxon>Eukaryota</taxon>
        <taxon>Fungi</taxon>
        <taxon>Fungi incertae sedis</taxon>
        <taxon>Mucoromycota</taxon>
        <taxon>Glomeromycotina</taxon>
        <taxon>Glomeromycetes</taxon>
        <taxon>Diversisporales</taxon>
        <taxon>Gigasporaceae</taxon>
        <taxon>Cetraspora</taxon>
    </lineage>
</organism>
<reference evidence="1" key="1">
    <citation type="submission" date="2021-06" db="EMBL/GenBank/DDBJ databases">
        <authorList>
            <person name="Kallberg Y."/>
            <person name="Tangrot J."/>
            <person name="Rosling A."/>
        </authorList>
    </citation>
    <scope>NUCLEOTIDE SEQUENCE</scope>
    <source>
        <strain evidence="1">FL966</strain>
    </source>
</reference>
<dbReference type="EMBL" id="CAJVQA010076644">
    <property type="protein sequence ID" value="CAG8835692.1"/>
    <property type="molecule type" value="Genomic_DNA"/>
</dbReference>
<gene>
    <name evidence="1" type="ORF">CPELLU_LOCUS21275</name>
</gene>
<evidence type="ECO:0000313" key="1">
    <source>
        <dbReference type="EMBL" id="CAG8835692.1"/>
    </source>
</evidence>
<sequence>LNKECAEPDKSANLALDETIDDKTLELTPLEEFGQFLDAWIKISKNEIDKIAQIYEDENKMLTSEV</sequence>
<proteinExistence type="predicted"/>
<evidence type="ECO:0000313" key="2">
    <source>
        <dbReference type="Proteomes" id="UP000789759"/>
    </source>
</evidence>
<dbReference type="AlphaFoldDB" id="A0A9N9KLG5"/>
<comment type="caution">
    <text evidence="1">The sequence shown here is derived from an EMBL/GenBank/DDBJ whole genome shotgun (WGS) entry which is preliminary data.</text>
</comment>
<protein>
    <submittedName>
        <fullName evidence="1">4415_t:CDS:1</fullName>
    </submittedName>
</protein>
<keyword evidence="2" id="KW-1185">Reference proteome</keyword>
<feature type="non-terminal residue" evidence="1">
    <location>
        <position position="1"/>
    </location>
</feature>
<accession>A0A9N9KLG5</accession>
<dbReference type="Proteomes" id="UP000789759">
    <property type="component" value="Unassembled WGS sequence"/>
</dbReference>
<feature type="non-terminal residue" evidence="1">
    <location>
        <position position="66"/>
    </location>
</feature>